<dbReference type="Pfam" id="PF03349">
    <property type="entry name" value="Toluene_X"/>
    <property type="match status" value="1"/>
</dbReference>
<evidence type="ECO:0000256" key="2">
    <source>
        <dbReference type="ARBA" id="ARBA00008163"/>
    </source>
</evidence>
<comment type="subcellular location">
    <subcellularLocation>
        <location evidence="1">Cell outer membrane</location>
        <topology evidence="1">Multi-pass membrane protein</topology>
    </subcellularLocation>
</comment>
<evidence type="ECO:0000256" key="8">
    <source>
        <dbReference type="SAM" id="SignalP"/>
    </source>
</evidence>
<gene>
    <name evidence="9" type="ORF">C0068_03950</name>
</gene>
<dbReference type="InterPro" id="IPR005017">
    <property type="entry name" value="OMPP1/FadL/TodX"/>
</dbReference>
<evidence type="ECO:0000256" key="1">
    <source>
        <dbReference type="ARBA" id="ARBA00004571"/>
    </source>
</evidence>
<evidence type="ECO:0000256" key="6">
    <source>
        <dbReference type="ARBA" id="ARBA00023136"/>
    </source>
</evidence>
<evidence type="ECO:0000256" key="3">
    <source>
        <dbReference type="ARBA" id="ARBA00022452"/>
    </source>
</evidence>
<evidence type="ECO:0000256" key="4">
    <source>
        <dbReference type="ARBA" id="ARBA00022692"/>
    </source>
</evidence>
<feature type="chain" id="PRO_5015398625" description="Aromatic hydrocarbon degradation protein" evidence="8">
    <location>
        <begin position="30"/>
        <end position="430"/>
    </location>
</feature>
<sequence>MRIKIHNYSLLVLACLIGFVNSPTNKAFAGNAIVPLGFGAESNAMGGTDMAYSSTPSGINNNPAGIARVPHSEIEFAIEPHVLVGIRHKDSLGNDRRSDHDRAYLFSGGWLSPLANHPNVVVGVGVFAQGGVGFKYVDLLTDYGTRDDISALFGVFRIAPAIAYSVSDKLRLGLSVSINYAEAEQELFPNISDAATGFFGTKITDVNGYSYSWRAGLQYDVSPTITIGLAYGAPTELKLEGGKATVNFEDIGLGRVNYANAKIDGLSIPQEIGLGFSWQVTPQLNLGADINWYEWSEALGKVKTSLSQPQQTAPMDRINAVGDFGGQNNFSKSVAAIYRINDTSTVYSGVSHINNAIDGSALSPVNNLTGKWHFNLGYRHNFSSNWTGVVSYTYAPDSSRSYTNSQLPLGDESEAAFKIYSMLFTVRYNW</sequence>
<keyword evidence="6" id="KW-0472">Membrane</keyword>
<dbReference type="RefSeq" id="WP_103683199.1">
    <property type="nucleotide sequence ID" value="NZ_PQGG01000009.1"/>
</dbReference>
<dbReference type="PANTHER" id="PTHR35093">
    <property type="entry name" value="OUTER MEMBRANE PROTEIN NMB0088-RELATED"/>
    <property type="match status" value="1"/>
</dbReference>
<evidence type="ECO:0008006" key="11">
    <source>
        <dbReference type="Google" id="ProtNLM"/>
    </source>
</evidence>
<dbReference type="AlphaFoldDB" id="A0A2S4HJV6"/>
<accession>A0A2S4HJV6</accession>
<dbReference type="GO" id="GO:0009279">
    <property type="term" value="C:cell outer membrane"/>
    <property type="evidence" value="ECO:0007669"/>
    <property type="project" value="UniProtKB-SubCell"/>
</dbReference>
<reference evidence="9" key="1">
    <citation type="submission" date="2018-01" db="EMBL/GenBank/DDBJ databases">
        <authorList>
            <person name="Yu X.-D."/>
        </authorList>
    </citation>
    <scope>NUCLEOTIDE SEQUENCE</scope>
    <source>
        <strain evidence="9">ZX-21</strain>
    </source>
</reference>
<name>A0A2S4HJV6_9GAMM</name>
<dbReference type="SUPFAM" id="SSF56935">
    <property type="entry name" value="Porins"/>
    <property type="match status" value="1"/>
</dbReference>
<keyword evidence="7" id="KW-0998">Cell outer membrane</keyword>
<comment type="caution">
    <text evidence="9">The sequence shown here is derived from an EMBL/GenBank/DDBJ whole genome shotgun (WGS) entry which is preliminary data.</text>
</comment>
<dbReference type="Gene3D" id="2.40.160.60">
    <property type="entry name" value="Outer membrane protein transport protein (OMPP1/FadL/TodX)"/>
    <property type="match status" value="1"/>
</dbReference>
<dbReference type="Proteomes" id="UP000237222">
    <property type="component" value="Unassembled WGS sequence"/>
</dbReference>
<keyword evidence="4" id="KW-0812">Transmembrane</keyword>
<evidence type="ECO:0000256" key="7">
    <source>
        <dbReference type="ARBA" id="ARBA00023237"/>
    </source>
</evidence>
<feature type="signal peptide" evidence="8">
    <location>
        <begin position="1"/>
        <end position="29"/>
    </location>
</feature>
<dbReference type="EMBL" id="PQGG01000009">
    <property type="protein sequence ID" value="POP54001.1"/>
    <property type="molecule type" value="Genomic_DNA"/>
</dbReference>
<keyword evidence="5 8" id="KW-0732">Signal</keyword>
<evidence type="ECO:0000313" key="9">
    <source>
        <dbReference type="EMBL" id="POP54001.1"/>
    </source>
</evidence>
<dbReference type="OrthoDB" id="19849at2"/>
<evidence type="ECO:0000256" key="5">
    <source>
        <dbReference type="ARBA" id="ARBA00022729"/>
    </source>
</evidence>
<keyword evidence="3" id="KW-1134">Transmembrane beta strand</keyword>
<dbReference type="PANTHER" id="PTHR35093:SF8">
    <property type="entry name" value="OUTER MEMBRANE PROTEIN NMB0088-RELATED"/>
    <property type="match status" value="1"/>
</dbReference>
<evidence type="ECO:0000313" key="10">
    <source>
        <dbReference type="Proteomes" id="UP000237222"/>
    </source>
</evidence>
<protein>
    <recommendedName>
        <fullName evidence="11">Aromatic hydrocarbon degradation protein</fullName>
    </recommendedName>
</protein>
<dbReference type="GO" id="GO:0015483">
    <property type="term" value="F:long-chain fatty acid transporting porin activity"/>
    <property type="evidence" value="ECO:0007669"/>
    <property type="project" value="TreeGrafter"/>
</dbReference>
<dbReference type="PROSITE" id="PS51257">
    <property type="entry name" value="PROKAR_LIPOPROTEIN"/>
    <property type="match status" value="1"/>
</dbReference>
<proteinExistence type="inferred from homology"/>
<organism evidence="9 10">
    <name type="scientific">Zhongshania marina</name>
    <dbReference type="NCBI Taxonomy" id="2304603"/>
    <lineage>
        <taxon>Bacteria</taxon>
        <taxon>Pseudomonadati</taxon>
        <taxon>Pseudomonadota</taxon>
        <taxon>Gammaproteobacteria</taxon>
        <taxon>Cellvibrionales</taxon>
        <taxon>Spongiibacteraceae</taxon>
        <taxon>Zhongshania</taxon>
    </lineage>
</organism>
<comment type="similarity">
    <text evidence="2">Belongs to the OmpP1/FadL family.</text>
</comment>